<dbReference type="EMBL" id="JAVDYF010000001">
    <property type="protein sequence ID" value="MDR7354419.1"/>
    <property type="molecule type" value="Genomic_DNA"/>
</dbReference>
<evidence type="ECO:0000313" key="1">
    <source>
        <dbReference type="EMBL" id="MDR7354419.1"/>
    </source>
</evidence>
<name>A0ABU2B8T9_9CORY</name>
<evidence type="ECO:0008006" key="3">
    <source>
        <dbReference type="Google" id="ProtNLM"/>
    </source>
</evidence>
<keyword evidence="2" id="KW-1185">Reference proteome</keyword>
<gene>
    <name evidence="1" type="ORF">J2S37_000957</name>
</gene>
<dbReference type="Proteomes" id="UP001183619">
    <property type="component" value="Unassembled WGS sequence"/>
</dbReference>
<comment type="caution">
    <text evidence="1">The sequence shown here is derived from an EMBL/GenBank/DDBJ whole genome shotgun (WGS) entry which is preliminary data.</text>
</comment>
<reference evidence="1 2" key="1">
    <citation type="submission" date="2023-07" db="EMBL/GenBank/DDBJ databases">
        <title>Sequencing the genomes of 1000 actinobacteria strains.</title>
        <authorList>
            <person name="Klenk H.-P."/>
        </authorList>
    </citation>
    <scope>NUCLEOTIDE SEQUENCE [LARGE SCALE GENOMIC DNA]</scope>
    <source>
        <strain evidence="1 2">DSM 44508</strain>
    </source>
</reference>
<proteinExistence type="predicted"/>
<sequence length="74" mass="7780">MSQLRCAGVDWCVGGGEMLVLAVHDLSWHGVLILMQGVGTVPTGEERVRVGSGGCGGYAVVLGWRESPVNLENI</sequence>
<organism evidence="1 2">
    <name type="scientific">Corynebacterium felinum</name>
    <dbReference type="NCBI Taxonomy" id="131318"/>
    <lineage>
        <taxon>Bacteria</taxon>
        <taxon>Bacillati</taxon>
        <taxon>Actinomycetota</taxon>
        <taxon>Actinomycetes</taxon>
        <taxon>Mycobacteriales</taxon>
        <taxon>Corynebacteriaceae</taxon>
        <taxon>Corynebacterium</taxon>
    </lineage>
</organism>
<accession>A0ABU2B8T9</accession>
<protein>
    <recommendedName>
        <fullName evidence="3">PilZ domain-containing protein</fullName>
    </recommendedName>
</protein>
<evidence type="ECO:0000313" key="2">
    <source>
        <dbReference type="Proteomes" id="UP001183619"/>
    </source>
</evidence>